<feature type="transmembrane region" description="Helical" evidence="1">
    <location>
        <begin position="61"/>
        <end position="86"/>
    </location>
</feature>
<keyword evidence="3" id="KW-1185">Reference proteome</keyword>
<keyword evidence="1" id="KW-1133">Transmembrane helix</keyword>
<dbReference type="Proteomes" id="UP000822688">
    <property type="component" value="Chromosome 7"/>
</dbReference>
<dbReference type="EMBL" id="CM026428">
    <property type="protein sequence ID" value="KAG0567639.1"/>
    <property type="molecule type" value="Genomic_DNA"/>
</dbReference>
<gene>
    <name evidence="2" type="ORF">KC19_7G150600</name>
</gene>
<reference evidence="2" key="1">
    <citation type="submission" date="2020-06" db="EMBL/GenBank/DDBJ databases">
        <title>WGS assembly of Ceratodon purpureus strain R40.</title>
        <authorList>
            <person name="Carey S.B."/>
            <person name="Jenkins J."/>
            <person name="Shu S."/>
            <person name="Lovell J.T."/>
            <person name="Sreedasyam A."/>
            <person name="Maumus F."/>
            <person name="Tiley G.P."/>
            <person name="Fernandez-Pozo N."/>
            <person name="Barry K."/>
            <person name="Chen C."/>
            <person name="Wang M."/>
            <person name="Lipzen A."/>
            <person name="Daum C."/>
            <person name="Saski C.A."/>
            <person name="Payton A.C."/>
            <person name="Mcbreen J.C."/>
            <person name="Conrad R.E."/>
            <person name="Kollar L.M."/>
            <person name="Olsson S."/>
            <person name="Huttunen S."/>
            <person name="Landis J.B."/>
            <person name="Wickett N.J."/>
            <person name="Johnson M.G."/>
            <person name="Rensing S.A."/>
            <person name="Grimwood J."/>
            <person name="Schmutz J."/>
            <person name="Mcdaniel S.F."/>
        </authorList>
    </citation>
    <scope>NUCLEOTIDE SEQUENCE</scope>
    <source>
        <strain evidence="2">R40</strain>
    </source>
</reference>
<keyword evidence="1" id="KW-0472">Membrane</keyword>
<evidence type="ECO:0000313" key="2">
    <source>
        <dbReference type="EMBL" id="KAG0567639.1"/>
    </source>
</evidence>
<keyword evidence="1" id="KW-0812">Transmembrane</keyword>
<evidence type="ECO:0000256" key="1">
    <source>
        <dbReference type="SAM" id="Phobius"/>
    </source>
</evidence>
<evidence type="ECO:0000313" key="3">
    <source>
        <dbReference type="Proteomes" id="UP000822688"/>
    </source>
</evidence>
<organism evidence="2 3">
    <name type="scientific">Ceratodon purpureus</name>
    <name type="common">Fire moss</name>
    <name type="synonym">Dicranum purpureum</name>
    <dbReference type="NCBI Taxonomy" id="3225"/>
    <lineage>
        <taxon>Eukaryota</taxon>
        <taxon>Viridiplantae</taxon>
        <taxon>Streptophyta</taxon>
        <taxon>Embryophyta</taxon>
        <taxon>Bryophyta</taxon>
        <taxon>Bryophytina</taxon>
        <taxon>Bryopsida</taxon>
        <taxon>Dicranidae</taxon>
        <taxon>Pseudoditrichales</taxon>
        <taxon>Ditrichaceae</taxon>
        <taxon>Ceratodon</taxon>
    </lineage>
</organism>
<protein>
    <submittedName>
        <fullName evidence="2">Uncharacterized protein</fullName>
    </submittedName>
</protein>
<dbReference type="AlphaFoldDB" id="A0A8T0HBV2"/>
<proteinExistence type="predicted"/>
<comment type="caution">
    <text evidence="2">The sequence shown here is derived from an EMBL/GenBank/DDBJ whole genome shotgun (WGS) entry which is preliminary data.</text>
</comment>
<name>A0A8T0HBV2_CERPU</name>
<sequence length="258" mass="29335">MAANISCPKVLATGHCEVVVIFPKSLRTRCVEFGTLCGELLFRGWELFLAGFRYLLTGCGIFWVVASVLIFGLSLLCLVTLAFWWIPTITDRCHREPGVGLENFSIRDMTAFQSVSSTPDSPWQVNSAFNATFSTWNRNTITKCFTTYRRMDVRVEYHGQIILQQQIPLGFSLKPHESRPFSIEMKGDHVQLKKDLGLLMEAEMRSDSITLNFFFDIRYLIADRRSKWESNGCVVVAKPSLDSSHLGTMLSQDCYNFS</sequence>
<accession>A0A8T0HBV2</accession>